<evidence type="ECO:0000256" key="5">
    <source>
        <dbReference type="ARBA" id="ARBA00022989"/>
    </source>
</evidence>
<evidence type="ECO:0000313" key="9">
    <source>
        <dbReference type="Proteomes" id="UP000241890"/>
    </source>
</evidence>
<dbReference type="InterPro" id="IPR056508">
    <property type="entry name" value="HPAT-like"/>
</dbReference>
<accession>A0A2R5GAG2</accession>
<comment type="caution">
    <text evidence="8">The sequence shown here is derived from an EMBL/GenBank/DDBJ whole genome shotgun (WGS) entry which is preliminary data.</text>
</comment>
<evidence type="ECO:0000259" key="7">
    <source>
        <dbReference type="Pfam" id="PF23452"/>
    </source>
</evidence>
<protein>
    <submittedName>
        <fullName evidence="8">Peptidyl serine alpha-galactosyltransferase</fullName>
    </submittedName>
</protein>
<evidence type="ECO:0000256" key="1">
    <source>
        <dbReference type="ARBA" id="ARBA00004167"/>
    </source>
</evidence>
<comment type="subcellular location">
    <subcellularLocation>
        <location evidence="1">Membrane</location>
        <topology evidence="1">Single-pass membrane protein</topology>
    </subcellularLocation>
</comment>
<dbReference type="InParanoid" id="A0A2R5GAG2"/>
<dbReference type="GO" id="GO:0016757">
    <property type="term" value="F:glycosyltransferase activity"/>
    <property type="evidence" value="ECO:0007669"/>
    <property type="project" value="UniProtKB-KW"/>
</dbReference>
<dbReference type="AlphaFoldDB" id="A0A2R5GAG2"/>
<reference evidence="8 9" key="1">
    <citation type="submission" date="2017-12" db="EMBL/GenBank/DDBJ databases">
        <title>Sequencing, de novo assembly and annotation of complete genome of a new Thraustochytrid species, strain FCC1311.</title>
        <authorList>
            <person name="Sedici K."/>
            <person name="Godart F."/>
            <person name="Aiese Cigliano R."/>
            <person name="Sanseverino W."/>
            <person name="Barakat M."/>
            <person name="Ortet P."/>
            <person name="Marechal E."/>
            <person name="Cagnac O."/>
            <person name="Amato A."/>
        </authorList>
    </citation>
    <scope>NUCLEOTIDE SEQUENCE [LARGE SCALE GENOMIC DNA]</scope>
</reference>
<sequence length="416" mass="47384">MRLEGGPEIDFYASCQRDGYYVGSLFASEGCVERYNYPSAKSFRFVWQSSLQSRRQIPDSVLDAQWAQQDHKPRKPLQGQAAKARIVFSCESSEYFGYQVWANFYAFLTSGQSSATWTRLLTAGMRDDLADNGQVPGLATFQAKRTLYSRRYSPINKPDVITKWFESSDRPREEVIVVIDPDNWLLKDVGSYVDRVTPGHAIGEPAYYHGSRTAQRLWKEVCLQNCDVDVDLVGVPYIVHRDDLAAIAPLWRSYTIMLKDRVAKDSDFKQKYGHLDLAWASEMFGYNFAAAHVGVRHEVVRRIQVRDVDSEHRADKLQGVSMIHVGRAWFPKTYAPAQKWAHTEGKSFSHFGQQVWCKCNNTASTVIPWPLPPDADFQSTKTLEILHNSMERFGPIPENAKFRRGVSRGTYGASLD</sequence>
<evidence type="ECO:0000256" key="6">
    <source>
        <dbReference type="ARBA" id="ARBA00023136"/>
    </source>
</evidence>
<name>A0A2R5GAG2_9STRA</name>
<evidence type="ECO:0000313" key="8">
    <source>
        <dbReference type="EMBL" id="GBG25071.1"/>
    </source>
</evidence>
<evidence type="ECO:0000256" key="3">
    <source>
        <dbReference type="ARBA" id="ARBA00022679"/>
    </source>
</evidence>
<gene>
    <name evidence="8" type="ORF">FCC1311_012882</name>
</gene>
<feature type="domain" description="Hydroxyproline O-arabinosyltransferase-like" evidence="7">
    <location>
        <begin position="86"/>
        <end position="324"/>
    </location>
</feature>
<dbReference type="EMBL" id="BEYU01000011">
    <property type="protein sequence ID" value="GBG25071.1"/>
    <property type="molecule type" value="Genomic_DNA"/>
</dbReference>
<keyword evidence="4" id="KW-0812">Transmembrane</keyword>
<organism evidence="8 9">
    <name type="scientific">Hondaea fermentalgiana</name>
    <dbReference type="NCBI Taxonomy" id="2315210"/>
    <lineage>
        <taxon>Eukaryota</taxon>
        <taxon>Sar</taxon>
        <taxon>Stramenopiles</taxon>
        <taxon>Bigyra</taxon>
        <taxon>Labyrinthulomycetes</taxon>
        <taxon>Thraustochytrida</taxon>
        <taxon>Thraustochytriidae</taxon>
        <taxon>Hondaea</taxon>
    </lineage>
</organism>
<keyword evidence="6" id="KW-0472">Membrane</keyword>
<dbReference type="Proteomes" id="UP000241890">
    <property type="component" value="Unassembled WGS sequence"/>
</dbReference>
<dbReference type="PANTHER" id="PTHR31485">
    <property type="entry name" value="PEPTIDYL SERINE ALPHA-GALACTOSYLTRANSFERASE"/>
    <property type="match status" value="1"/>
</dbReference>
<evidence type="ECO:0000256" key="2">
    <source>
        <dbReference type="ARBA" id="ARBA00022676"/>
    </source>
</evidence>
<dbReference type="GO" id="GO:0016020">
    <property type="term" value="C:membrane"/>
    <property type="evidence" value="ECO:0007669"/>
    <property type="project" value="UniProtKB-SubCell"/>
</dbReference>
<dbReference type="PANTHER" id="PTHR31485:SF7">
    <property type="entry name" value="PEPTIDYL SERINE ALPHA-GALACTOSYLTRANSFERASE"/>
    <property type="match status" value="1"/>
</dbReference>
<dbReference type="Pfam" id="PF23452">
    <property type="entry name" value="HPAT"/>
    <property type="match status" value="1"/>
</dbReference>
<keyword evidence="5" id="KW-1133">Transmembrane helix</keyword>
<dbReference type="OrthoDB" id="2015991at2759"/>
<evidence type="ECO:0000256" key="4">
    <source>
        <dbReference type="ARBA" id="ARBA00022692"/>
    </source>
</evidence>
<keyword evidence="9" id="KW-1185">Reference proteome</keyword>
<keyword evidence="2 8" id="KW-0328">Glycosyltransferase</keyword>
<keyword evidence="3 8" id="KW-0808">Transferase</keyword>
<proteinExistence type="predicted"/>
<dbReference type="InterPro" id="IPR044845">
    <property type="entry name" value="HPAT/SRGT1-like"/>
</dbReference>